<evidence type="ECO:0000256" key="1">
    <source>
        <dbReference type="SAM" id="MobiDB-lite"/>
    </source>
</evidence>
<dbReference type="EMBL" id="JAYMYQ010000005">
    <property type="protein sequence ID" value="KAK7328434.1"/>
    <property type="molecule type" value="Genomic_DNA"/>
</dbReference>
<name>A0AAN9L689_CANGL</name>
<feature type="region of interest" description="Disordered" evidence="1">
    <location>
        <begin position="76"/>
        <end position="97"/>
    </location>
</feature>
<reference evidence="2 3" key="1">
    <citation type="submission" date="2024-01" db="EMBL/GenBank/DDBJ databases">
        <title>The genomes of 5 underutilized Papilionoideae crops provide insights into root nodulation and disease resistanc.</title>
        <authorList>
            <person name="Jiang F."/>
        </authorList>
    </citation>
    <scope>NUCLEOTIDE SEQUENCE [LARGE SCALE GENOMIC DNA]</scope>
    <source>
        <strain evidence="2">LVBAO_FW01</strain>
        <tissue evidence="2">Leaves</tissue>
    </source>
</reference>
<organism evidence="2 3">
    <name type="scientific">Canavalia gladiata</name>
    <name type="common">Sword bean</name>
    <name type="synonym">Dolichos gladiatus</name>
    <dbReference type="NCBI Taxonomy" id="3824"/>
    <lineage>
        <taxon>Eukaryota</taxon>
        <taxon>Viridiplantae</taxon>
        <taxon>Streptophyta</taxon>
        <taxon>Embryophyta</taxon>
        <taxon>Tracheophyta</taxon>
        <taxon>Spermatophyta</taxon>
        <taxon>Magnoliopsida</taxon>
        <taxon>eudicotyledons</taxon>
        <taxon>Gunneridae</taxon>
        <taxon>Pentapetalae</taxon>
        <taxon>rosids</taxon>
        <taxon>fabids</taxon>
        <taxon>Fabales</taxon>
        <taxon>Fabaceae</taxon>
        <taxon>Papilionoideae</taxon>
        <taxon>50 kb inversion clade</taxon>
        <taxon>NPAAA clade</taxon>
        <taxon>indigoferoid/millettioid clade</taxon>
        <taxon>Phaseoleae</taxon>
        <taxon>Canavalia</taxon>
    </lineage>
</organism>
<gene>
    <name evidence="2" type="ORF">VNO77_22540</name>
</gene>
<protein>
    <submittedName>
        <fullName evidence="2">Uncharacterized protein</fullName>
    </submittedName>
</protein>
<evidence type="ECO:0000313" key="3">
    <source>
        <dbReference type="Proteomes" id="UP001367508"/>
    </source>
</evidence>
<comment type="caution">
    <text evidence="2">The sequence shown here is derived from an EMBL/GenBank/DDBJ whole genome shotgun (WGS) entry which is preliminary data.</text>
</comment>
<keyword evidence="3" id="KW-1185">Reference proteome</keyword>
<accession>A0AAN9L689</accession>
<dbReference type="AlphaFoldDB" id="A0AAN9L689"/>
<dbReference type="Proteomes" id="UP001367508">
    <property type="component" value="Unassembled WGS sequence"/>
</dbReference>
<proteinExistence type="predicted"/>
<sequence length="97" mass="10686">MHALNSRMVTVVGMGSPRTPLTSCRTGFHATYAGYPDARKDRSSLLYTTPIKTCDKSNQSLGRVYAEIATSKSLNLGRDERPFKPSIETGNPHPDCR</sequence>
<evidence type="ECO:0000313" key="2">
    <source>
        <dbReference type="EMBL" id="KAK7328434.1"/>
    </source>
</evidence>